<gene>
    <name evidence="1" type="ORF">PDIGIT_LOCUS9546</name>
</gene>
<keyword evidence="2" id="KW-1185">Reference proteome</keyword>
<accession>A0A9W4UKA3</accession>
<dbReference type="Proteomes" id="UP001152607">
    <property type="component" value="Unassembled WGS sequence"/>
</dbReference>
<evidence type="ECO:0000313" key="2">
    <source>
        <dbReference type="Proteomes" id="UP001152607"/>
    </source>
</evidence>
<evidence type="ECO:0000313" key="1">
    <source>
        <dbReference type="EMBL" id="CAI6336446.1"/>
    </source>
</evidence>
<reference evidence="1" key="1">
    <citation type="submission" date="2023-01" db="EMBL/GenBank/DDBJ databases">
        <authorList>
            <person name="Van Ghelder C."/>
            <person name="Rancurel C."/>
        </authorList>
    </citation>
    <scope>NUCLEOTIDE SEQUENCE</scope>
    <source>
        <strain evidence="1">CNCM I-4278</strain>
    </source>
</reference>
<proteinExistence type="predicted"/>
<comment type="caution">
    <text evidence="1">The sequence shown here is derived from an EMBL/GenBank/DDBJ whole genome shotgun (WGS) entry which is preliminary data.</text>
</comment>
<organism evidence="1 2">
    <name type="scientific">Periconia digitata</name>
    <dbReference type="NCBI Taxonomy" id="1303443"/>
    <lineage>
        <taxon>Eukaryota</taxon>
        <taxon>Fungi</taxon>
        <taxon>Dikarya</taxon>
        <taxon>Ascomycota</taxon>
        <taxon>Pezizomycotina</taxon>
        <taxon>Dothideomycetes</taxon>
        <taxon>Pleosporomycetidae</taxon>
        <taxon>Pleosporales</taxon>
        <taxon>Massarineae</taxon>
        <taxon>Periconiaceae</taxon>
        <taxon>Periconia</taxon>
    </lineage>
</organism>
<dbReference type="EMBL" id="CAOQHR010000006">
    <property type="protein sequence ID" value="CAI6336446.1"/>
    <property type="molecule type" value="Genomic_DNA"/>
</dbReference>
<sequence length="101" mass="11704">MGIRVRAPKNSPTVPACLPIRSLQWPSPLTLPLPSPRCTFHIQSVTNRQRSQVSPHLRRRRLHPRVQSIPNKTKETLPIIFNHLRFRKSVITSFPPMERKA</sequence>
<protein>
    <submittedName>
        <fullName evidence="1">Uncharacterized protein</fullName>
    </submittedName>
</protein>
<dbReference type="AlphaFoldDB" id="A0A9W4UKA3"/>
<name>A0A9W4UKA3_9PLEO</name>